<evidence type="ECO:0000256" key="2">
    <source>
        <dbReference type="RuleBase" id="RU004447"/>
    </source>
</evidence>
<feature type="domain" description="Peptidase M16 C-terminal" evidence="4">
    <location>
        <begin position="166"/>
        <end position="340"/>
    </location>
</feature>
<organism evidence="5 6">
    <name type="scientific">Clostridium lentum</name>
    <dbReference type="NCBI Taxonomy" id="2763037"/>
    <lineage>
        <taxon>Bacteria</taxon>
        <taxon>Bacillati</taxon>
        <taxon>Bacillota</taxon>
        <taxon>Clostridia</taxon>
        <taxon>Eubacteriales</taxon>
        <taxon>Clostridiaceae</taxon>
        <taxon>Clostridium</taxon>
    </lineage>
</organism>
<evidence type="ECO:0000313" key="6">
    <source>
        <dbReference type="Proteomes" id="UP000662088"/>
    </source>
</evidence>
<evidence type="ECO:0000256" key="1">
    <source>
        <dbReference type="ARBA" id="ARBA00007261"/>
    </source>
</evidence>
<proteinExistence type="inferred from homology"/>
<comment type="caution">
    <text evidence="5">The sequence shown here is derived from an EMBL/GenBank/DDBJ whole genome shotgun (WGS) entry which is preliminary data.</text>
</comment>
<evidence type="ECO:0000313" key="5">
    <source>
        <dbReference type="EMBL" id="MBC5640555.1"/>
    </source>
</evidence>
<dbReference type="RefSeq" id="WP_186835269.1">
    <property type="nucleotide sequence ID" value="NZ_JACOOQ010000014.1"/>
</dbReference>
<dbReference type="Gene3D" id="3.30.830.10">
    <property type="entry name" value="Metalloenzyme, LuxS/M16 peptidase-like"/>
    <property type="match status" value="2"/>
</dbReference>
<protein>
    <submittedName>
        <fullName evidence="5">Insulinase family protein</fullName>
    </submittedName>
</protein>
<sequence>MFEIYTLDNGLRVVTEYIEHVNSVSVGVMVQNGSRNEENSVNGISHFIEHMFFKGTNKRSAKEIVQHIENVGGQINAYTSKETTCYYTKSLYTHLNLCLDVLSDMILNAKFDDEEIEKEKGVVIEEINMSEDNPEDVLEDIHSKVIFGDNPLADPILGTIDIIKSLNSSKIKEYVKKHYTPHNSVISICGKFDKNELKKLMENYFGSWDKNEIYIPTYKEVNLLGGAAYVNKQIEQLHINIGLKGLPYAHERAYSLALLNNIFGGGASSVLFQKVREELGLCYTIYSYSQPYIGVGSLNIYTGLSKQFANKALEVISRELKLFADKGISDEKLKINKEKLISGYLLGLESTASRMFANAKCLLLQNKIKTAEEVTEKINKINKQDINYVLEECFKPGIISASYVGQDVEIDGLNKIVGLSDVAYNRDLIVNDKRV</sequence>
<dbReference type="PROSITE" id="PS00143">
    <property type="entry name" value="INSULINASE"/>
    <property type="match status" value="1"/>
</dbReference>
<name>A0A8I0DNV7_9CLOT</name>
<dbReference type="SUPFAM" id="SSF63411">
    <property type="entry name" value="LuxS/MPP-like metallohydrolase"/>
    <property type="match status" value="2"/>
</dbReference>
<dbReference type="InterPro" id="IPR050361">
    <property type="entry name" value="MPP/UQCRC_Complex"/>
</dbReference>
<dbReference type="InterPro" id="IPR001431">
    <property type="entry name" value="Pept_M16_Zn_BS"/>
</dbReference>
<dbReference type="FunFam" id="3.30.830.10:FF:000008">
    <property type="entry name" value="Mitochondrial-processing peptidase subunit beta"/>
    <property type="match status" value="1"/>
</dbReference>
<dbReference type="GO" id="GO:0006508">
    <property type="term" value="P:proteolysis"/>
    <property type="evidence" value="ECO:0007669"/>
    <property type="project" value="InterPro"/>
</dbReference>
<dbReference type="PANTHER" id="PTHR11851">
    <property type="entry name" value="METALLOPROTEASE"/>
    <property type="match status" value="1"/>
</dbReference>
<feature type="domain" description="Peptidase M16 N-terminal" evidence="3">
    <location>
        <begin position="12"/>
        <end position="159"/>
    </location>
</feature>
<gene>
    <name evidence="5" type="ORF">H8R92_09015</name>
</gene>
<keyword evidence="6" id="KW-1185">Reference proteome</keyword>
<dbReference type="PANTHER" id="PTHR11851:SF49">
    <property type="entry name" value="MITOCHONDRIAL-PROCESSING PEPTIDASE SUBUNIT ALPHA"/>
    <property type="match status" value="1"/>
</dbReference>
<dbReference type="Pfam" id="PF00675">
    <property type="entry name" value="Peptidase_M16"/>
    <property type="match status" value="1"/>
</dbReference>
<reference evidence="5" key="1">
    <citation type="submission" date="2020-08" db="EMBL/GenBank/DDBJ databases">
        <title>Genome public.</title>
        <authorList>
            <person name="Liu C."/>
            <person name="Sun Q."/>
        </authorList>
    </citation>
    <scope>NUCLEOTIDE SEQUENCE</scope>
    <source>
        <strain evidence="5">NSJ-42</strain>
    </source>
</reference>
<dbReference type="InterPro" id="IPR007863">
    <property type="entry name" value="Peptidase_M16_C"/>
</dbReference>
<dbReference type="EMBL" id="JACOOQ010000014">
    <property type="protein sequence ID" value="MBC5640555.1"/>
    <property type="molecule type" value="Genomic_DNA"/>
</dbReference>
<dbReference type="GO" id="GO:0046872">
    <property type="term" value="F:metal ion binding"/>
    <property type="evidence" value="ECO:0007669"/>
    <property type="project" value="InterPro"/>
</dbReference>
<dbReference type="InterPro" id="IPR011249">
    <property type="entry name" value="Metalloenz_LuxS/M16"/>
</dbReference>
<dbReference type="InterPro" id="IPR011765">
    <property type="entry name" value="Pept_M16_N"/>
</dbReference>
<dbReference type="AlphaFoldDB" id="A0A8I0DNV7"/>
<accession>A0A8I0DNV7</accession>
<comment type="similarity">
    <text evidence="1 2">Belongs to the peptidase M16 family.</text>
</comment>
<dbReference type="GO" id="GO:0004222">
    <property type="term" value="F:metalloendopeptidase activity"/>
    <property type="evidence" value="ECO:0007669"/>
    <property type="project" value="InterPro"/>
</dbReference>
<evidence type="ECO:0000259" key="3">
    <source>
        <dbReference type="Pfam" id="PF00675"/>
    </source>
</evidence>
<dbReference type="Proteomes" id="UP000662088">
    <property type="component" value="Unassembled WGS sequence"/>
</dbReference>
<dbReference type="Pfam" id="PF05193">
    <property type="entry name" value="Peptidase_M16_C"/>
    <property type="match status" value="1"/>
</dbReference>
<evidence type="ECO:0000259" key="4">
    <source>
        <dbReference type="Pfam" id="PF05193"/>
    </source>
</evidence>